<protein>
    <submittedName>
        <fullName evidence="2">Uncharacterized protein</fullName>
    </submittedName>
</protein>
<proteinExistence type="predicted"/>
<sequence length="70" mass="7758">MKPLGRGTNSLNAGRSAEIINHNLDWILNQPTAKEKPAVLQHRAPDRLSLTNEDRKDLREINKMSGPTGA</sequence>
<dbReference type="EMBL" id="JAYMGO010000019">
    <property type="protein sequence ID" value="KAL1255826.1"/>
    <property type="molecule type" value="Genomic_DNA"/>
</dbReference>
<feature type="region of interest" description="Disordered" evidence="1">
    <location>
        <begin position="35"/>
        <end position="70"/>
    </location>
</feature>
<keyword evidence="3" id="KW-1185">Reference proteome</keyword>
<gene>
    <name evidence="2" type="ORF">QQF64_013887</name>
</gene>
<accession>A0ABR3LUP2</accession>
<reference evidence="2 3" key="1">
    <citation type="submission" date="2023-09" db="EMBL/GenBank/DDBJ databases">
        <authorList>
            <person name="Wang M."/>
        </authorList>
    </citation>
    <scope>NUCLEOTIDE SEQUENCE [LARGE SCALE GENOMIC DNA]</scope>
    <source>
        <strain evidence="2">GT-2023</strain>
        <tissue evidence="2">Liver</tissue>
    </source>
</reference>
<feature type="compositionally biased region" description="Basic and acidic residues" evidence="1">
    <location>
        <begin position="52"/>
        <end position="62"/>
    </location>
</feature>
<evidence type="ECO:0000256" key="1">
    <source>
        <dbReference type="SAM" id="MobiDB-lite"/>
    </source>
</evidence>
<evidence type="ECO:0000313" key="2">
    <source>
        <dbReference type="EMBL" id="KAL1255826.1"/>
    </source>
</evidence>
<evidence type="ECO:0000313" key="3">
    <source>
        <dbReference type="Proteomes" id="UP001558613"/>
    </source>
</evidence>
<organism evidence="2 3">
    <name type="scientific">Cirrhinus molitorella</name>
    <name type="common">mud carp</name>
    <dbReference type="NCBI Taxonomy" id="172907"/>
    <lineage>
        <taxon>Eukaryota</taxon>
        <taxon>Metazoa</taxon>
        <taxon>Chordata</taxon>
        <taxon>Craniata</taxon>
        <taxon>Vertebrata</taxon>
        <taxon>Euteleostomi</taxon>
        <taxon>Actinopterygii</taxon>
        <taxon>Neopterygii</taxon>
        <taxon>Teleostei</taxon>
        <taxon>Ostariophysi</taxon>
        <taxon>Cypriniformes</taxon>
        <taxon>Cyprinidae</taxon>
        <taxon>Labeoninae</taxon>
        <taxon>Labeonini</taxon>
        <taxon>Cirrhinus</taxon>
    </lineage>
</organism>
<name>A0ABR3LUP2_9TELE</name>
<comment type="caution">
    <text evidence="2">The sequence shown here is derived from an EMBL/GenBank/DDBJ whole genome shotgun (WGS) entry which is preliminary data.</text>
</comment>
<dbReference type="Proteomes" id="UP001558613">
    <property type="component" value="Unassembled WGS sequence"/>
</dbReference>